<dbReference type="Pfam" id="PF06081">
    <property type="entry name" value="ArAE_1"/>
    <property type="match status" value="1"/>
</dbReference>
<accession>A0A1U9K465</accession>
<feature type="transmembrane region" description="Helical" evidence="7">
    <location>
        <begin position="59"/>
        <end position="86"/>
    </location>
</feature>
<dbReference type="EMBL" id="CP019699">
    <property type="protein sequence ID" value="AQS54837.1"/>
    <property type="molecule type" value="Genomic_DNA"/>
</dbReference>
<reference evidence="8 9" key="1">
    <citation type="journal article" date="2015" name="Int. J. Syst. Evol. Microbiol.">
        <title>Novibacillus thermophilus gen. nov., sp. nov., a Gram-staining-negative and moderately thermophilic member of the family Thermoactinomycetaceae.</title>
        <authorList>
            <person name="Yang G."/>
            <person name="Chen J."/>
            <person name="Zhou S."/>
        </authorList>
    </citation>
    <scope>NUCLEOTIDE SEQUENCE [LARGE SCALE GENOMIC DNA]</scope>
    <source>
        <strain evidence="8 9">SG-1</strain>
    </source>
</reference>
<dbReference type="PANTHER" id="PTHR40064">
    <property type="entry name" value="MEMBRANE PROTEIN-RELATED"/>
    <property type="match status" value="1"/>
</dbReference>
<dbReference type="KEGG" id="ntr:B0W44_02690"/>
<evidence type="ECO:0000256" key="6">
    <source>
        <dbReference type="SAM" id="Coils"/>
    </source>
</evidence>
<proteinExistence type="predicted"/>
<dbReference type="GO" id="GO:0005886">
    <property type="term" value="C:plasma membrane"/>
    <property type="evidence" value="ECO:0007669"/>
    <property type="project" value="UniProtKB-SubCell"/>
</dbReference>
<evidence type="ECO:0000313" key="8">
    <source>
        <dbReference type="EMBL" id="AQS54837.1"/>
    </source>
</evidence>
<feature type="transmembrane region" description="Helical" evidence="7">
    <location>
        <begin position="12"/>
        <end position="39"/>
    </location>
</feature>
<dbReference type="Proteomes" id="UP000188603">
    <property type="component" value="Chromosome"/>
</dbReference>
<dbReference type="InterPro" id="IPR010343">
    <property type="entry name" value="ArAE_1"/>
</dbReference>
<feature type="coiled-coil region" evidence="6">
    <location>
        <begin position="168"/>
        <end position="202"/>
    </location>
</feature>
<evidence type="ECO:0000256" key="2">
    <source>
        <dbReference type="ARBA" id="ARBA00022475"/>
    </source>
</evidence>
<sequence length="345" mass="39410">MKIGARILKTGVAVGLALYISRFLGLEPIIFAGIAATVTVQPSLYRSWQNSLQQIQANVVGAIVGVVLAVLLGTEPYVIALGVIVATSLNIQLKFNKSIPLAMVTVLAIMSSPSDNFWEIATDRFLLIFIGVASSILINIFIPPHYEKRLRKQLFDIQDNIALNLRFMVETDREIHHVRADLEQLAKRVSELKELYTLHREENRYKYHKVFPRTRKLVVFRSMVHTCEEGLDLLRLLEKHHDVLQADETARQLVGTELEKLASFQERVFLKYAGKLTPHLANHEDAAYDEPILPVEKGIAAFKDNETLFVHVLPVLFKIHDYREQVEELNRTVEQYYKFHNQTAT</sequence>
<organism evidence="8 9">
    <name type="scientific">Novibacillus thermophilus</name>
    <dbReference type="NCBI Taxonomy" id="1471761"/>
    <lineage>
        <taxon>Bacteria</taxon>
        <taxon>Bacillati</taxon>
        <taxon>Bacillota</taxon>
        <taxon>Bacilli</taxon>
        <taxon>Bacillales</taxon>
        <taxon>Thermoactinomycetaceae</taxon>
        <taxon>Novibacillus</taxon>
    </lineage>
</organism>
<dbReference type="PANTHER" id="PTHR40064:SF1">
    <property type="entry name" value="MEMBRANE PROTEIN"/>
    <property type="match status" value="1"/>
</dbReference>
<keyword evidence="4 7" id="KW-1133">Transmembrane helix</keyword>
<evidence type="ECO:0000256" key="4">
    <source>
        <dbReference type="ARBA" id="ARBA00022989"/>
    </source>
</evidence>
<evidence type="ECO:0000256" key="3">
    <source>
        <dbReference type="ARBA" id="ARBA00022692"/>
    </source>
</evidence>
<dbReference type="STRING" id="1471761.B0W44_02690"/>
<keyword evidence="5 7" id="KW-0472">Membrane</keyword>
<keyword evidence="9" id="KW-1185">Reference proteome</keyword>
<name>A0A1U9K465_9BACL</name>
<keyword evidence="3 7" id="KW-0812">Transmembrane</keyword>
<keyword evidence="2" id="KW-1003">Cell membrane</keyword>
<protein>
    <submittedName>
        <fullName evidence="8">Uncharacterized protein</fullName>
    </submittedName>
</protein>
<evidence type="ECO:0000256" key="5">
    <source>
        <dbReference type="ARBA" id="ARBA00023136"/>
    </source>
</evidence>
<gene>
    <name evidence="8" type="ORF">B0W44_02690</name>
</gene>
<evidence type="ECO:0000256" key="1">
    <source>
        <dbReference type="ARBA" id="ARBA00004651"/>
    </source>
</evidence>
<evidence type="ECO:0000256" key="7">
    <source>
        <dbReference type="SAM" id="Phobius"/>
    </source>
</evidence>
<comment type="subcellular location">
    <subcellularLocation>
        <location evidence="1">Cell membrane</location>
        <topology evidence="1">Multi-pass membrane protein</topology>
    </subcellularLocation>
</comment>
<keyword evidence="6" id="KW-0175">Coiled coil</keyword>
<evidence type="ECO:0000313" key="9">
    <source>
        <dbReference type="Proteomes" id="UP000188603"/>
    </source>
</evidence>
<dbReference type="AlphaFoldDB" id="A0A1U9K465"/>
<dbReference type="InterPro" id="IPR052984">
    <property type="entry name" value="UPF0421"/>
</dbReference>
<feature type="transmembrane region" description="Helical" evidence="7">
    <location>
        <begin position="98"/>
        <end position="118"/>
    </location>
</feature>
<feature type="transmembrane region" description="Helical" evidence="7">
    <location>
        <begin position="124"/>
        <end position="142"/>
    </location>
</feature>